<evidence type="ECO:0000313" key="5">
    <source>
        <dbReference type="EMBL" id="WXB92905.1"/>
    </source>
</evidence>
<dbReference type="InterPro" id="IPR036271">
    <property type="entry name" value="Tet_transcr_reg_TetR-rel_C_sf"/>
</dbReference>
<reference evidence="5 6" key="1">
    <citation type="submission" date="2024-02" db="EMBL/GenBank/DDBJ databases">
        <title>Seven novel Bacillus-like species.</title>
        <authorList>
            <person name="Liu G."/>
        </authorList>
    </citation>
    <scope>NUCLEOTIDE SEQUENCE [LARGE SCALE GENOMIC DNA]</scope>
    <source>
        <strain evidence="5 6">FJAT-52991</strain>
    </source>
</reference>
<dbReference type="PROSITE" id="PS01081">
    <property type="entry name" value="HTH_TETR_1"/>
    <property type="match status" value="1"/>
</dbReference>
<name>A0ABZ2N5R7_9BACI</name>
<dbReference type="InterPro" id="IPR009057">
    <property type="entry name" value="Homeodomain-like_sf"/>
</dbReference>
<dbReference type="InterPro" id="IPR001647">
    <property type="entry name" value="HTH_TetR"/>
</dbReference>
<sequence>MRERIIKAFIEELHDKGMKFTMDDLAQRIGVNKRYIYQHFSSKVEILELIIDQSLSEFTEKTEQIMNNTSLSLIEKIRRICTLLPTHFELWDFKMLEQMKRYYPEQWTKVNAALSDWEDLRLLLEEGIEQGELIDINTTLAVKLIIDATNSIFDQRFYMENNITLPEALSSIVDVLLFGLVKNKS</sequence>
<dbReference type="PANTHER" id="PTHR43479:SF11">
    <property type="entry name" value="ACREF_ENVCD OPERON REPRESSOR-RELATED"/>
    <property type="match status" value="1"/>
</dbReference>
<dbReference type="Proteomes" id="UP001387364">
    <property type="component" value="Chromosome"/>
</dbReference>
<dbReference type="InterPro" id="IPR023772">
    <property type="entry name" value="DNA-bd_HTH_TetR-type_CS"/>
</dbReference>
<accession>A0ABZ2N5R7</accession>
<gene>
    <name evidence="5" type="ORF">WDJ61_17020</name>
</gene>
<keyword evidence="6" id="KW-1185">Reference proteome</keyword>
<feature type="DNA-binding region" description="H-T-H motif" evidence="3">
    <location>
        <begin position="21"/>
        <end position="40"/>
    </location>
</feature>
<dbReference type="EMBL" id="CP147404">
    <property type="protein sequence ID" value="WXB92905.1"/>
    <property type="molecule type" value="Genomic_DNA"/>
</dbReference>
<evidence type="ECO:0000256" key="1">
    <source>
        <dbReference type="ARBA" id="ARBA00022491"/>
    </source>
</evidence>
<dbReference type="PROSITE" id="PS50977">
    <property type="entry name" value="HTH_TETR_2"/>
    <property type="match status" value="1"/>
</dbReference>
<evidence type="ECO:0000313" key="6">
    <source>
        <dbReference type="Proteomes" id="UP001387364"/>
    </source>
</evidence>
<keyword evidence="1" id="KW-0678">Repressor</keyword>
<evidence type="ECO:0000256" key="3">
    <source>
        <dbReference type="PROSITE-ProRule" id="PRU00335"/>
    </source>
</evidence>
<dbReference type="Gene3D" id="1.10.357.10">
    <property type="entry name" value="Tetracycline Repressor, domain 2"/>
    <property type="match status" value="1"/>
</dbReference>
<organism evidence="5 6">
    <name type="scientific">Bacillus kandeliae</name>
    <dbReference type="NCBI Taxonomy" id="3129297"/>
    <lineage>
        <taxon>Bacteria</taxon>
        <taxon>Bacillati</taxon>
        <taxon>Bacillota</taxon>
        <taxon>Bacilli</taxon>
        <taxon>Bacillales</taxon>
        <taxon>Bacillaceae</taxon>
        <taxon>Bacillus</taxon>
    </lineage>
</organism>
<dbReference type="Pfam" id="PF00440">
    <property type="entry name" value="TetR_N"/>
    <property type="match status" value="1"/>
</dbReference>
<dbReference type="SUPFAM" id="SSF46689">
    <property type="entry name" value="Homeodomain-like"/>
    <property type="match status" value="1"/>
</dbReference>
<feature type="domain" description="HTH tetR-type" evidence="4">
    <location>
        <begin position="1"/>
        <end position="58"/>
    </location>
</feature>
<dbReference type="SUPFAM" id="SSF48498">
    <property type="entry name" value="Tetracyclin repressor-like, C-terminal domain"/>
    <property type="match status" value="1"/>
</dbReference>
<keyword evidence="2 3" id="KW-0238">DNA-binding</keyword>
<dbReference type="InterPro" id="IPR050624">
    <property type="entry name" value="HTH-type_Tx_Regulator"/>
</dbReference>
<evidence type="ECO:0000259" key="4">
    <source>
        <dbReference type="PROSITE" id="PS50977"/>
    </source>
</evidence>
<dbReference type="Gene3D" id="1.10.10.60">
    <property type="entry name" value="Homeodomain-like"/>
    <property type="match status" value="1"/>
</dbReference>
<dbReference type="PANTHER" id="PTHR43479">
    <property type="entry name" value="ACREF/ENVCD OPERON REPRESSOR-RELATED"/>
    <property type="match status" value="1"/>
</dbReference>
<protein>
    <submittedName>
        <fullName evidence="5">TetR/AcrR family transcriptional regulator</fullName>
    </submittedName>
</protein>
<proteinExistence type="predicted"/>
<dbReference type="RefSeq" id="WP_338751896.1">
    <property type="nucleotide sequence ID" value="NZ_CP147404.1"/>
</dbReference>
<evidence type="ECO:0000256" key="2">
    <source>
        <dbReference type="ARBA" id="ARBA00023125"/>
    </source>
</evidence>
<dbReference type="PRINTS" id="PR00455">
    <property type="entry name" value="HTHTETR"/>
</dbReference>